<sequence length="70" mass="7892">MQRAIDADVSLEILAVKGIALAAAMPIEKDALVAQYVGKVLSRAMYLDREEKLSCCYGCRRWYSPRANWL</sequence>
<comment type="caution">
    <text evidence="1">The sequence shown here is derived from an EMBL/GenBank/DDBJ whole genome shotgun (WGS) entry which is preliminary data.</text>
</comment>
<evidence type="ECO:0000313" key="2">
    <source>
        <dbReference type="Proteomes" id="UP000688947"/>
    </source>
</evidence>
<dbReference type="AlphaFoldDB" id="A0A8T1TYP1"/>
<dbReference type="Proteomes" id="UP000688947">
    <property type="component" value="Unassembled WGS sequence"/>
</dbReference>
<dbReference type="OrthoDB" id="125598at2759"/>
<dbReference type="EMBL" id="JAENGZ010001028">
    <property type="protein sequence ID" value="KAG6951316.1"/>
    <property type="molecule type" value="Genomic_DNA"/>
</dbReference>
<gene>
    <name evidence="1" type="ORF">JG687_00013702</name>
</gene>
<reference evidence="1" key="1">
    <citation type="submission" date="2021-01" db="EMBL/GenBank/DDBJ databases">
        <title>Phytophthora aleatoria, a newly-described species from Pinus radiata is distinct from Phytophthora cactorum isolates based on comparative genomics.</title>
        <authorList>
            <person name="Mcdougal R."/>
            <person name="Panda P."/>
            <person name="Williams N."/>
            <person name="Studholme D.J."/>
        </authorList>
    </citation>
    <scope>NUCLEOTIDE SEQUENCE</scope>
    <source>
        <strain evidence="1">NZFS 3830</strain>
    </source>
</reference>
<proteinExistence type="predicted"/>
<accession>A0A8T1TYP1</accession>
<evidence type="ECO:0000313" key="1">
    <source>
        <dbReference type="EMBL" id="KAG6951316.1"/>
    </source>
</evidence>
<protein>
    <submittedName>
        <fullName evidence="1">Uncharacterized protein</fullName>
    </submittedName>
</protein>
<name>A0A8T1TYP1_9STRA</name>
<organism evidence="1 2">
    <name type="scientific">Phytophthora cactorum</name>
    <dbReference type="NCBI Taxonomy" id="29920"/>
    <lineage>
        <taxon>Eukaryota</taxon>
        <taxon>Sar</taxon>
        <taxon>Stramenopiles</taxon>
        <taxon>Oomycota</taxon>
        <taxon>Peronosporomycetes</taxon>
        <taxon>Peronosporales</taxon>
        <taxon>Peronosporaceae</taxon>
        <taxon>Phytophthora</taxon>
    </lineage>
</organism>